<feature type="domain" description="Peptidase S9 prolyl oligopeptidase catalytic" evidence="3">
    <location>
        <begin position="722"/>
        <end position="897"/>
    </location>
</feature>
<dbReference type="InterPro" id="IPR001375">
    <property type="entry name" value="Peptidase_S9_cat"/>
</dbReference>
<evidence type="ECO:0000256" key="2">
    <source>
        <dbReference type="SAM" id="SignalP"/>
    </source>
</evidence>
<dbReference type="PANTHER" id="PTHR42776:SF4">
    <property type="entry name" value="ACYLAMINO-ACID-RELEASING ENZYME"/>
    <property type="match status" value="1"/>
</dbReference>
<proteinExistence type="predicted"/>
<dbReference type="Proteomes" id="UP000321580">
    <property type="component" value="Unassembled WGS sequence"/>
</dbReference>
<dbReference type="Gene3D" id="3.40.50.1820">
    <property type="entry name" value="alpha/beta hydrolase"/>
    <property type="match status" value="1"/>
</dbReference>
<dbReference type="RefSeq" id="WP_147165802.1">
    <property type="nucleotide sequence ID" value="NZ_VOOR01000003.1"/>
</dbReference>
<dbReference type="GO" id="GO:0004252">
    <property type="term" value="F:serine-type endopeptidase activity"/>
    <property type="evidence" value="ECO:0007669"/>
    <property type="project" value="TreeGrafter"/>
</dbReference>
<dbReference type="PANTHER" id="PTHR42776">
    <property type="entry name" value="SERINE PEPTIDASE S9 FAMILY MEMBER"/>
    <property type="match status" value="1"/>
</dbReference>
<keyword evidence="2" id="KW-0732">Signal</keyword>
<gene>
    <name evidence="4" type="ORF">FRY97_02280</name>
</gene>
<feature type="chain" id="PRO_5022745286" evidence="2">
    <location>
        <begin position="23"/>
        <end position="921"/>
    </location>
</feature>
<comment type="caution">
    <text evidence="4">The sequence shown here is derived from an EMBL/GenBank/DDBJ whole genome shotgun (WGS) entry which is preliminary data.</text>
</comment>
<evidence type="ECO:0000313" key="4">
    <source>
        <dbReference type="EMBL" id="TXB68915.1"/>
    </source>
</evidence>
<accession>A0A5C6S371</accession>
<name>A0A5C6S371_9BACT</name>
<dbReference type="Pfam" id="PF00326">
    <property type="entry name" value="Peptidase_S9"/>
    <property type="match status" value="1"/>
</dbReference>
<evidence type="ECO:0000256" key="1">
    <source>
        <dbReference type="ARBA" id="ARBA00022801"/>
    </source>
</evidence>
<keyword evidence="5" id="KW-1185">Reference proteome</keyword>
<keyword evidence="1" id="KW-0378">Hydrolase</keyword>
<dbReference type="SUPFAM" id="SSF53474">
    <property type="entry name" value="alpha/beta-Hydrolases"/>
    <property type="match status" value="1"/>
</dbReference>
<dbReference type="AlphaFoldDB" id="A0A5C6S371"/>
<reference evidence="4 5" key="1">
    <citation type="submission" date="2019-08" db="EMBL/GenBank/DDBJ databases">
        <title>Genome of Phaeodactylibacter luteus.</title>
        <authorList>
            <person name="Bowman J.P."/>
        </authorList>
    </citation>
    <scope>NUCLEOTIDE SEQUENCE [LARGE SCALE GENOMIC DNA]</scope>
    <source>
        <strain evidence="4 5">KCTC 42180</strain>
    </source>
</reference>
<dbReference type="OrthoDB" id="9812921at2"/>
<dbReference type="GO" id="GO:0006508">
    <property type="term" value="P:proteolysis"/>
    <property type="evidence" value="ECO:0007669"/>
    <property type="project" value="InterPro"/>
</dbReference>
<dbReference type="SUPFAM" id="SSF82171">
    <property type="entry name" value="DPP6 N-terminal domain-like"/>
    <property type="match status" value="1"/>
</dbReference>
<dbReference type="EMBL" id="VOOR01000003">
    <property type="protein sequence ID" value="TXB68915.1"/>
    <property type="molecule type" value="Genomic_DNA"/>
</dbReference>
<feature type="signal peptide" evidence="2">
    <location>
        <begin position="1"/>
        <end position="22"/>
    </location>
</feature>
<organism evidence="4 5">
    <name type="scientific">Phaeodactylibacter luteus</name>
    <dbReference type="NCBI Taxonomy" id="1564516"/>
    <lineage>
        <taxon>Bacteria</taxon>
        <taxon>Pseudomonadati</taxon>
        <taxon>Bacteroidota</taxon>
        <taxon>Saprospiria</taxon>
        <taxon>Saprospirales</taxon>
        <taxon>Haliscomenobacteraceae</taxon>
        <taxon>Phaeodactylibacter</taxon>
    </lineage>
</organism>
<evidence type="ECO:0000259" key="3">
    <source>
        <dbReference type="Pfam" id="PF00326"/>
    </source>
</evidence>
<dbReference type="InterPro" id="IPR029058">
    <property type="entry name" value="AB_hydrolase_fold"/>
</dbReference>
<evidence type="ECO:0000313" key="5">
    <source>
        <dbReference type="Proteomes" id="UP000321580"/>
    </source>
</evidence>
<sequence>MRQSFYLFIALSLSLATPLAGQKPALTLDAIDKWNQIEDPKLSPNGQWAAYHLQPNTGDPSVYLYQASSQSSLTFPHASNAQFSFDSRFLAFEIHPLQDTVKAMRRRKVKKKDLPNDTLALLTLGESQPLKIPNVKAFYMPEKWEGWMAYHLEPMPRDSSLPDSVKVKKENNDNGSTLVIRNLRTGQEDSIRYVKSFTAAEEASRFLIHSTGQDSSFQKGIYLFDCPTRQLTPLLAGQGHYGKMAIHQSGTRAAFLALQDTLEHRATPYSLYHWQNGALTAAADTAAAFLPDGWLISEHRTPEFSENGDRLFFGIAPPPLLPDTTLLEEEKVQVEVWTYQDKRLYTQEEVRLESTRKKSYDCVWLSSTRQAVQLGRPGIPDITLGNEGNAAYALGTNEEPYVLPSSWEGFPVRRDIYLIEVETGKSTRIAKGIAGSPRLSPKARYAYWYSQPDSIWYAYSIEKKELHTLATAVSTPFYDELNDRPMHPSPYGLAGWTTEDDFIMLYDRYDIWLIDPLDNLAPNNLTEGRKSRTRYRYITLDPEERSIEEVRPMLFHTFSEEDKSSGYAWFNIHTGVKNQIQKGPFDYSARVQKAAKSNTLLFTRESFTEFPDLRISTDNLESHTAISKANPQQSSYRWGTAEPYSWTGADGQHMEGILIKPEGFDPSRKYPMMTYFYERYADRLHTHWAPRYPRSFINFPYYASRGYVIFIPDIHYRVGYPGESALDAITTGVTSLLDRGFIDKDRLGVQGHSWGGYQSAYLITQTDLFKCAESGAPVVNMTSAYGGIRWASGLSRMFQYEHTQSRLGGSLWDKPLRYIENSPLFYADKINTPVLILHNDEDGAVPWYQGIEFFVALRRLGKPAWLLNYNGEPHGVRKPENRRDFMQRMQQFFDYYLLDAPMPDWMKSGVPPIAKGLNQGF</sequence>
<protein>
    <submittedName>
        <fullName evidence="4">S9 family peptidase</fullName>
    </submittedName>
</protein>